<keyword evidence="3" id="KW-1185">Reference proteome</keyword>
<dbReference type="EMBL" id="JAQQXT010000004">
    <property type="protein sequence ID" value="MDC8771744.1"/>
    <property type="molecule type" value="Genomic_DNA"/>
</dbReference>
<dbReference type="RefSeq" id="WP_273600029.1">
    <property type="nucleotide sequence ID" value="NZ_JAQQXT010000004.1"/>
</dbReference>
<sequence>MNQAKPMNAANINRDSATELSMETEDERGRRLYAAQGGPLIAWLFDEARRRGEDLNVMARKLGVTYGYINQLRVGMRCTAHISQDVSDACAAYLGVPTIVVKVVSGSIKVRDFMSPVLSEEQSVNKAISRMLDDPQIRLMIPVDLMALPAEAKKALVLLYAEKVDEDIFRVGDLPEMVRKLKACVDAREVRLAEVLVEVPSGSEDLS</sequence>
<evidence type="ECO:0000256" key="1">
    <source>
        <dbReference type="SAM" id="MobiDB-lite"/>
    </source>
</evidence>
<protein>
    <recommendedName>
        <fullName evidence="4">HTH cro/C1-type domain-containing protein</fullName>
    </recommendedName>
</protein>
<gene>
    <name evidence="2" type="ORF">PRZ03_09205</name>
</gene>
<accession>A0ABT5KCU7</accession>
<evidence type="ECO:0008006" key="4">
    <source>
        <dbReference type="Google" id="ProtNLM"/>
    </source>
</evidence>
<reference evidence="2 3" key="1">
    <citation type="submission" date="2022-10" db="EMBL/GenBank/DDBJ databases">
        <title>Paucibacter sp. hw1 Genome sequencing.</title>
        <authorList>
            <person name="Park S."/>
        </authorList>
    </citation>
    <scope>NUCLEOTIDE SEQUENCE [LARGE SCALE GENOMIC DNA]</scope>
    <source>
        <strain evidence="3">hw1</strain>
    </source>
</reference>
<dbReference type="Proteomes" id="UP001221189">
    <property type="component" value="Unassembled WGS sequence"/>
</dbReference>
<evidence type="ECO:0000313" key="3">
    <source>
        <dbReference type="Proteomes" id="UP001221189"/>
    </source>
</evidence>
<feature type="compositionally biased region" description="Polar residues" evidence="1">
    <location>
        <begin position="1"/>
        <end position="21"/>
    </location>
</feature>
<evidence type="ECO:0000313" key="2">
    <source>
        <dbReference type="EMBL" id="MDC8771744.1"/>
    </source>
</evidence>
<feature type="region of interest" description="Disordered" evidence="1">
    <location>
        <begin position="1"/>
        <end position="24"/>
    </location>
</feature>
<name>A0ABT5KCU7_9BURK</name>
<comment type="caution">
    <text evidence="2">The sequence shown here is derived from an EMBL/GenBank/DDBJ whole genome shotgun (WGS) entry which is preliminary data.</text>
</comment>
<organism evidence="2 3">
    <name type="scientific">Roseateles albus</name>
    <dbReference type="NCBI Taxonomy" id="2987525"/>
    <lineage>
        <taxon>Bacteria</taxon>
        <taxon>Pseudomonadati</taxon>
        <taxon>Pseudomonadota</taxon>
        <taxon>Betaproteobacteria</taxon>
        <taxon>Burkholderiales</taxon>
        <taxon>Sphaerotilaceae</taxon>
        <taxon>Roseateles</taxon>
    </lineage>
</organism>
<proteinExistence type="predicted"/>